<sequence length="83" mass="9298">MVTAMERNTSDNEGRSFWRRQPWVGVDIKNLRMICNCINDAGGVLVKPGDGAESTRHMPKYWAYAAHWAKIVQSPFRGMASGA</sequence>
<evidence type="ECO:0000313" key="2">
    <source>
        <dbReference type="Proteomes" id="UP000638981"/>
    </source>
</evidence>
<accession>A0A918TK79</accession>
<proteinExistence type="predicted"/>
<protein>
    <submittedName>
        <fullName evidence="1">Uncharacterized protein</fullName>
    </submittedName>
</protein>
<dbReference type="EMBL" id="BMYJ01000002">
    <property type="protein sequence ID" value="GHC49788.1"/>
    <property type="molecule type" value="Genomic_DNA"/>
</dbReference>
<gene>
    <name evidence="1" type="ORF">GCM10007315_10000</name>
</gene>
<reference evidence="1" key="1">
    <citation type="journal article" date="2014" name="Int. J. Syst. Evol. Microbiol.">
        <title>Complete genome sequence of Corynebacterium casei LMG S-19264T (=DSM 44701T), isolated from a smear-ripened cheese.</title>
        <authorList>
            <consortium name="US DOE Joint Genome Institute (JGI-PGF)"/>
            <person name="Walter F."/>
            <person name="Albersmeier A."/>
            <person name="Kalinowski J."/>
            <person name="Ruckert C."/>
        </authorList>
    </citation>
    <scope>NUCLEOTIDE SEQUENCE</scope>
    <source>
        <strain evidence="1">KCTC 23310</strain>
    </source>
</reference>
<dbReference type="Proteomes" id="UP000638981">
    <property type="component" value="Unassembled WGS sequence"/>
</dbReference>
<reference evidence="1" key="2">
    <citation type="submission" date="2020-09" db="EMBL/GenBank/DDBJ databases">
        <authorList>
            <person name="Sun Q."/>
            <person name="Kim S."/>
        </authorList>
    </citation>
    <scope>NUCLEOTIDE SEQUENCE</scope>
    <source>
        <strain evidence="1">KCTC 23310</strain>
    </source>
</reference>
<evidence type="ECO:0000313" key="1">
    <source>
        <dbReference type="EMBL" id="GHC49788.1"/>
    </source>
</evidence>
<organism evidence="1 2">
    <name type="scientific">Neogemmobacter tilapiae</name>
    <dbReference type="NCBI Taxonomy" id="875041"/>
    <lineage>
        <taxon>Bacteria</taxon>
        <taxon>Pseudomonadati</taxon>
        <taxon>Pseudomonadota</taxon>
        <taxon>Alphaproteobacteria</taxon>
        <taxon>Rhodobacterales</taxon>
        <taxon>Paracoccaceae</taxon>
        <taxon>Neogemmobacter</taxon>
    </lineage>
</organism>
<keyword evidence="2" id="KW-1185">Reference proteome</keyword>
<name>A0A918TK79_9RHOB</name>
<comment type="caution">
    <text evidence="1">The sequence shown here is derived from an EMBL/GenBank/DDBJ whole genome shotgun (WGS) entry which is preliminary data.</text>
</comment>
<dbReference type="AlphaFoldDB" id="A0A918TK79"/>